<dbReference type="Proteomes" id="UP000183053">
    <property type="component" value="Unassembled WGS sequence"/>
</dbReference>
<organism evidence="2 3">
    <name type="scientific">Tsukamurella pulmonis</name>
    <dbReference type="NCBI Taxonomy" id="47312"/>
    <lineage>
        <taxon>Bacteria</taxon>
        <taxon>Bacillati</taxon>
        <taxon>Actinomycetota</taxon>
        <taxon>Actinomycetes</taxon>
        <taxon>Mycobacteriales</taxon>
        <taxon>Tsukamurellaceae</taxon>
        <taxon>Tsukamurella</taxon>
    </lineage>
</organism>
<evidence type="ECO:0000313" key="3">
    <source>
        <dbReference type="Proteomes" id="UP000183053"/>
    </source>
</evidence>
<dbReference type="AlphaFoldDB" id="A0A1H1ACT4"/>
<accession>A0A1H1ACT4</accession>
<evidence type="ECO:0000313" key="2">
    <source>
        <dbReference type="EMBL" id="SDQ37535.1"/>
    </source>
</evidence>
<feature type="compositionally biased region" description="Basic and acidic residues" evidence="1">
    <location>
        <begin position="1"/>
        <end position="12"/>
    </location>
</feature>
<feature type="region of interest" description="Disordered" evidence="1">
    <location>
        <begin position="1"/>
        <end position="22"/>
    </location>
</feature>
<protein>
    <submittedName>
        <fullName evidence="2">Uncharacterized protein</fullName>
    </submittedName>
</protein>
<name>A0A1H1ACT4_9ACTN</name>
<reference evidence="3" key="1">
    <citation type="submission" date="2016-10" db="EMBL/GenBank/DDBJ databases">
        <authorList>
            <person name="Varghese N."/>
            <person name="Submissions S."/>
        </authorList>
    </citation>
    <scope>NUCLEOTIDE SEQUENCE [LARGE SCALE GENOMIC DNA]</scope>
    <source>
        <strain evidence="3">DSM 44142</strain>
    </source>
</reference>
<sequence>MPHREHVGRDQHNSQQRAVGTTLALEAGVDGDGEERTAEDALVDDGRVVVAAVDEEPAVPVRGVVVAGEVVTTIGGGTT</sequence>
<evidence type="ECO:0000256" key="1">
    <source>
        <dbReference type="SAM" id="MobiDB-lite"/>
    </source>
</evidence>
<dbReference type="EMBL" id="FNLF01000002">
    <property type="protein sequence ID" value="SDQ37535.1"/>
    <property type="molecule type" value="Genomic_DNA"/>
</dbReference>
<keyword evidence="3" id="KW-1185">Reference proteome</keyword>
<gene>
    <name evidence="2" type="ORF">SAMN04489765_0165</name>
</gene>
<proteinExistence type="predicted"/>